<dbReference type="PANTHER" id="PTHR43747">
    <property type="entry name" value="FAD-BINDING PROTEIN"/>
    <property type="match status" value="1"/>
</dbReference>
<dbReference type="Gene3D" id="3.50.50.60">
    <property type="entry name" value="FAD/NAD(P)-binding domain"/>
    <property type="match status" value="1"/>
</dbReference>
<dbReference type="PIRSF" id="PIRSF011396">
    <property type="entry name" value="Trp_halogenase"/>
    <property type="match status" value="1"/>
</dbReference>
<feature type="binding site" evidence="2">
    <location>
        <position position="343"/>
    </location>
    <ligand>
        <name>L-tryptophan</name>
        <dbReference type="ChEBI" id="CHEBI:57912"/>
    </ligand>
</feature>
<dbReference type="GO" id="GO:0000166">
    <property type="term" value="F:nucleotide binding"/>
    <property type="evidence" value="ECO:0007669"/>
    <property type="project" value="UniProtKB-KW"/>
</dbReference>
<dbReference type="SUPFAM" id="SSF51905">
    <property type="entry name" value="FAD/NAD(P)-binding domain"/>
    <property type="match status" value="1"/>
</dbReference>
<comment type="caution">
    <text evidence="3">The sequence shown here is derived from an EMBL/GenBank/DDBJ whole genome shotgun (WGS) entry which is preliminary data.</text>
</comment>
<evidence type="ECO:0000313" key="3">
    <source>
        <dbReference type="EMBL" id="TXK82249.1"/>
    </source>
</evidence>
<proteinExistence type="predicted"/>
<dbReference type="InterPro" id="IPR033856">
    <property type="entry name" value="Trp_halogen"/>
</dbReference>
<feature type="binding site" evidence="2">
    <location>
        <position position="186"/>
    </location>
    <ligand>
        <name>FAD</name>
        <dbReference type="ChEBI" id="CHEBI:57692"/>
    </ligand>
</feature>
<protein>
    <submittedName>
        <fullName evidence="3">Tryptophan 7-halogenase</fullName>
    </submittedName>
</protein>
<dbReference type="InterPro" id="IPR050816">
    <property type="entry name" value="Flavin-dep_Halogenase_NPB"/>
</dbReference>
<evidence type="ECO:0000256" key="1">
    <source>
        <dbReference type="PIRSR" id="PIRSR011396-1"/>
    </source>
</evidence>
<feature type="binding site" evidence="2">
    <location>
        <position position="79"/>
    </location>
    <ligand>
        <name>7-chloro-L-tryptophan</name>
        <dbReference type="ChEBI" id="CHEBI:58713"/>
    </ligand>
</feature>
<feature type="active site" evidence="1">
    <location>
        <position position="79"/>
    </location>
</feature>
<name>A0A5C8M2P5_9GAMM</name>
<keyword evidence="4" id="KW-1185">Reference proteome</keyword>
<keyword evidence="2" id="KW-0274">FAD</keyword>
<dbReference type="RefSeq" id="WP_147903469.1">
    <property type="nucleotide sequence ID" value="NZ_BAAAGC010000017.1"/>
</dbReference>
<dbReference type="AlphaFoldDB" id="A0A5C8M2P5"/>
<keyword evidence="2" id="KW-0285">Flavoprotein</keyword>
<feature type="binding site" evidence="2">
    <location>
        <position position="334"/>
    </location>
    <ligand>
        <name>FAD</name>
        <dbReference type="ChEBI" id="CHEBI:57692"/>
    </ligand>
</feature>
<feature type="binding site" evidence="2">
    <location>
        <position position="347"/>
    </location>
    <ligand>
        <name>FAD</name>
        <dbReference type="ChEBI" id="CHEBI:57692"/>
    </ligand>
</feature>
<dbReference type="OrthoDB" id="5751025at2"/>
<reference evidence="3 4" key="1">
    <citation type="submission" date="2019-08" db="EMBL/GenBank/DDBJ databases">
        <title>Draft genome analysis of Rheinheimera tangshanensis isolated from the roots of fresh rice plants (Oryza sativa).</title>
        <authorList>
            <person name="Yu Q."/>
            <person name="Qi Y."/>
            <person name="Zhang H."/>
            <person name="Pu J."/>
        </authorList>
    </citation>
    <scope>NUCLEOTIDE SEQUENCE [LARGE SCALE GENOMIC DNA]</scope>
    <source>
        <strain evidence="3 4">JA3-B52</strain>
    </source>
</reference>
<gene>
    <name evidence="3" type="ORF">FU839_05010</name>
</gene>
<dbReference type="GO" id="GO:0004497">
    <property type="term" value="F:monooxygenase activity"/>
    <property type="evidence" value="ECO:0007669"/>
    <property type="project" value="InterPro"/>
</dbReference>
<keyword evidence="2" id="KW-0547">Nucleotide-binding</keyword>
<evidence type="ECO:0000313" key="4">
    <source>
        <dbReference type="Proteomes" id="UP000321814"/>
    </source>
</evidence>
<evidence type="ECO:0000256" key="2">
    <source>
        <dbReference type="PIRSR" id="PIRSR011396-2"/>
    </source>
</evidence>
<dbReference type="EMBL" id="VRLR01000002">
    <property type="protein sequence ID" value="TXK82249.1"/>
    <property type="molecule type" value="Genomic_DNA"/>
</dbReference>
<sequence length="501" mass="56175">MNTKAVKNVVILGGGTAGWITASLLVKVLGKAINITLVESDDIGIVGVGEATIPPIINFNAALGLDEKAFIRETQGSIKLGIQFENWGKPGDSYMHAFGAIGKEFPFCNFHHFWLKSKQQGMGFDFWDFSLAYQAARQNNFAKLARIEGVNLPGLSYAYHFDAGLYAQFLRRFCEPLGVKRIEGTVKKVHLDPVNGEVIRLTLASGNEVEGDLFVDCTGLHSLLIDKSLNTGFEDWSHWLPADSALAVPCGSVQPITPYTKAIAHPKGWQWRIPLQHRIGNGFVYSSKYCSDDEAKQTLLSNLDGKALAEPRKISFRTGRRLKQWNRNVVSIGLSSGFLEPLESTSIHLIQSGVFRLLKFFPHSGITDAARDEFNRQSKVEFEQIRDFIILHYKLNNRGDSQYWKDYQTMDIPESLRRKIDLFSASGLIFREQDELFAEVAWQQVFIGQGIVPTDTHPLVNALKEEQLQDLLSNLKAVMQLTSQRLGSHADFLQSCHPKDM</sequence>
<dbReference type="InterPro" id="IPR006905">
    <property type="entry name" value="Flavin_halogenase"/>
</dbReference>
<dbReference type="InterPro" id="IPR036188">
    <property type="entry name" value="FAD/NAD-bd_sf"/>
</dbReference>
<dbReference type="Proteomes" id="UP000321814">
    <property type="component" value="Unassembled WGS sequence"/>
</dbReference>
<organism evidence="3 4">
    <name type="scientific">Rheinheimera tangshanensis</name>
    <dbReference type="NCBI Taxonomy" id="400153"/>
    <lineage>
        <taxon>Bacteria</taxon>
        <taxon>Pseudomonadati</taxon>
        <taxon>Pseudomonadota</taxon>
        <taxon>Gammaproteobacteria</taxon>
        <taxon>Chromatiales</taxon>
        <taxon>Chromatiaceae</taxon>
        <taxon>Rheinheimera</taxon>
    </lineage>
</organism>
<dbReference type="Pfam" id="PF04820">
    <property type="entry name" value="Trp_halogenase"/>
    <property type="match status" value="1"/>
</dbReference>
<feature type="binding site" evidence="2">
    <location>
        <begin position="14"/>
        <end position="17"/>
    </location>
    <ligand>
        <name>FAD</name>
        <dbReference type="ChEBI" id="CHEBI:57692"/>
    </ligand>
</feature>
<dbReference type="PANTHER" id="PTHR43747:SF4">
    <property type="entry name" value="FLAVIN-DEPENDENT TRYPTOPHAN HALOGENASE"/>
    <property type="match status" value="1"/>
</dbReference>
<accession>A0A5C8M2P5</accession>